<dbReference type="InterPro" id="IPR036873">
    <property type="entry name" value="Rhodanese-like_dom_sf"/>
</dbReference>
<dbReference type="Gene3D" id="2.130.10.10">
    <property type="entry name" value="YVTN repeat-like/Quinoprotein amine dehydrogenase"/>
    <property type="match status" value="1"/>
</dbReference>
<evidence type="ECO:0000256" key="2">
    <source>
        <dbReference type="SAM" id="MobiDB-lite"/>
    </source>
</evidence>
<dbReference type="SUPFAM" id="SSF50978">
    <property type="entry name" value="WD40 repeat-like"/>
    <property type="match status" value="1"/>
</dbReference>
<dbReference type="InterPro" id="IPR015943">
    <property type="entry name" value="WD40/YVTN_repeat-like_dom_sf"/>
</dbReference>
<dbReference type="EMBL" id="SDRB02005365">
    <property type="protein sequence ID" value="THG14423.1"/>
    <property type="molecule type" value="Genomic_DNA"/>
</dbReference>
<dbReference type="STRING" id="542762.A0A4S4EDK7"/>
<evidence type="ECO:0000313" key="4">
    <source>
        <dbReference type="Proteomes" id="UP000306102"/>
    </source>
</evidence>
<evidence type="ECO:0000313" key="3">
    <source>
        <dbReference type="EMBL" id="THG14423.1"/>
    </source>
</evidence>
<accession>A0A4S4EDK7</accession>
<organism evidence="3 4">
    <name type="scientific">Camellia sinensis var. sinensis</name>
    <name type="common">China tea</name>
    <dbReference type="NCBI Taxonomy" id="542762"/>
    <lineage>
        <taxon>Eukaryota</taxon>
        <taxon>Viridiplantae</taxon>
        <taxon>Streptophyta</taxon>
        <taxon>Embryophyta</taxon>
        <taxon>Tracheophyta</taxon>
        <taxon>Spermatophyta</taxon>
        <taxon>Magnoliopsida</taxon>
        <taxon>eudicotyledons</taxon>
        <taxon>Gunneridae</taxon>
        <taxon>Pentapetalae</taxon>
        <taxon>asterids</taxon>
        <taxon>Ericales</taxon>
        <taxon>Theaceae</taxon>
        <taxon>Camellia</taxon>
    </lineage>
</organism>
<dbReference type="AlphaFoldDB" id="A0A4S4EDK7"/>
<reference evidence="3 4" key="1">
    <citation type="journal article" date="2018" name="Proc. Natl. Acad. Sci. U.S.A.">
        <title>Draft genome sequence of Camellia sinensis var. sinensis provides insights into the evolution of the tea genome and tea quality.</title>
        <authorList>
            <person name="Wei C."/>
            <person name="Yang H."/>
            <person name="Wang S."/>
            <person name="Zhao J."/>
            <person name="Liu C."/>
            <person name="Gao L."/>
            <person name="Xia E."/>
            <person name="Lu Y."/>
            <person name="Tai Y."/>
            <person name="She G."/>
            <person name="Sun J."/>
            <person name="Cao H."/>
            <person name="Tong W."/>
            <person name="Gao Q."/>
            <person name="Li Y."/>
            <person name="Deng W."/>
            <person name="Jiang X."/>
            <person name="Wang W."/>
            <person name="Chen Q."/>
            <person name="Zhang S."/>
            <person name="Li H."/>
            <person name="Wu J."/>
            <person name="Wang P."/>
            <person name="Li P."/>
            <person name="Shi C."/>
            <person name="Zheng F."/>
            <person name="Jian J."/>
            <person name="Huang B."/>
            <person name="Shan D."/>
            <person name="Shi M."/>
            <person name="Fang C."/>
            <person name="Yue Y."/>
            <person name="Li F."/>
            <person name="Li D."/>
            <person name="Wei S."/>
            <person name="Han B."/>
            <person name="Jiang C."/>
            <person name="Yin Y."/>
            <person name="Xia T."/>
            <person name="Zhang Z."/>
            <person name="Bennetzen J.L."/>
            <person name="Zhao S."/>
            <person name="Wan X."/>
        </authorList>
    </citation>
    <scope>NUCLEOTIDE SEQUENCE [LARGE SCALE GENOMIC DNA]</scope>
    <source>
        <strain evidence="4">cv. Shuchazao</strain>
        <tissue evidence="3">Leaf</tissue>
    </source>
</reference>
<dbReference type="SUPFAM" id="SSF52821">
    <property type="entry name" value="Rhodanese/Cell cycle control phosphatase"/>
    <property type="match status" value="1"/>
</dbReference>
<gene>
    <name evidence="3" type="ORF">TEA_021248</name>
</gene>
<dbReference type="Proteomes" id="UP000306102">
    <property type="component" value="Unassembled WGS sequence"/>
</dbReference>
<comment type="caution">
    <text evidence="3">The sequence shown here is derived from an EMBL/GenBank/DDBJ whole genome shotgun (WGS) entry which is preliminary data.</text>
</comment>
<keyword evidence="4" id="KW-1185">Reference proteome</keyword>
<dbReference type="PANTHER" id="PTHR47377">
    <property type="entry name" value="RHODANESE-LIKE DOMAIN-CONTAINING PROTEIN 4, CHLOROPLASTIC"/>
    <property type="match status" value="1"/>
</dbReference>
<protein>
    <submittedName>
        <fullName evidence="3">Uncharacterized protein</fullName>
    </submittedName>
</protein>
<dbReference type="InterPro" id="IPR036322">
    <property type="entry name" value="WD40_repeat_dom_sf"/>
</dbReference>
<dbReference type="PANTHER" id="PTHR47377:SF3">
    <property type="entry name" value="RHODANESE-LIKE DOMAIN-CONTAINING PROTEIN 4A, CHLOROPLASTIC"/>
    <property type="match status" value="1"/>
</dbReference>
<evidence type="ECO:0000256" key="1">
    <source>
        <dbReference type="PROSITE-ProRule" id="PRU00221"/>
    </source>
</evidence>
<dbReference type="InterPro" id="IPR001680">
    <property type="entry name" value="WD40_rpt"/>
</dbReference>
<keyword evidence="1" id="KW-0853">WD repeat</keyword>
<feature type="compositionally biased region" description="Polar residues" evidence="2">
    <location>
        <begin position="314"/>
        <end position="333"/>
    </location>
</feature>
<sequence>MESLSIGLSSSPAFQNLPKTHKPTSSISIPSLPNSMSTTISFNSHLTHLLSTKKIIPHSPQPQPLSHISNPTPTTHFPKLFHINFPILRTHSFLPIFLKSQLSFLSMGFSLPLCSFASDTSVITNEVPNKINLESILVSIDEFFNRNPFFVAGVTFIWLVVIPLTEEFLQKYKFISAIDAFQKLRAHPNAQLLDIRDKKSLQYLGSPNLKFVNKSVVQVEFREEDEEGFVNKVSEKFTEPANTVICVLDNFDGNSMKVAELLFKNGFKEAYAIRGGVRGENGWQAIQETLLPLSVHIYPKKKVKMPKKLGMNGGVNQQSNNQATSSTTPSVGQSEKVDNGYVNKAIETTQHVNNGSRSLSPYPNLLTVCVDVVPRYETTVLPNSIEALTLTLSTSRFFEDRCMSRRLVQLAGHSHFVENVVLSSDGQFALSGSWDSELRLSDLSTDITAHRFVSHSKDVLFVTFSFDNR</sequence>
<dbReference type="PROSITE" id="PS50082">
    <property type="entry name" value="WD_REPEATS_2"/>
    <property type="match status" value="1"/>
</dbReference>
<proteinExistence type="predicted"/>
<name>A0A4S4EDK7_CAMSN</name>
<dbReference type="Gene3D" id="3.40.250.10">
    <property type="entry name" value="Rhodanese-like domain"/>
    <property type="match status" value="1"/>
</dbReference>
<dbReference type="InterPro" id="IPR044240">
    <property type="entry name" value="STR4-like"/>
</dbReference>
<feature type="repeat" description="WD" evidence="1">
    <location>
        <begin position="410"/>
        <end position="451"/>
    </location>
</feature>
<feature type="region of interest" description="Disordered" evidence="2">
    <location>
        <begin position="310"/>
        <end position="336"/>
    </location>
</feature>